<dbReference type="AlphaFoldDB" id="A0A840W9V4"/>
<sequence>MINTIDMNADEVHTVLDTLAAAGCNAWISGGWGVDALVGIQTRTHRDLDLAIASEHEAAALRALGRLGYIIETDWRPVRVEVVAEERGRVDLHPLKFDKAGHGHQAGLDGGSFRWPKECFTTGNIAGRPVNCISVEQQLLFHSGYEPRDIDRADLDSLHRLITEAGRAGDIVR</sequence>
<dbReference type="RefSeq" id="WP_221309937.1">
    <property type="nucleotide sequence ID" value="NZ_BMNF01000004.1"/>
</dbReference>
<evidence type="ECO:0000313" key="2">
    <source>
        <dbReference type="Proteomes" id="UP000586947"/>
    </source>
</evidence>
<proteinExistence type="predicted"/>
<reference evidence="1 2" key="1">
    <citation type="submission" date="2020-08" db="EMBL/GenBank/DDBJ databases">
        <title>Sequencing the genomes of 1000 actinobacteria strains.</title>
        <authorList>
            <person name="Klenk H.-P."/>
        </authorList>
    </citation>
    <scope>NUCLEOTIDE SEQUENCE [LARGE SCALE GENOMIC DNA]</scope>
    <source>
        <strain evidence="1 2">DSM 103125</strain>
    </source>
</reference>
<dbReference type="Pfam" id="PF10706">
    <property type="entry name" value="Aminoglyc_resit"/>
    <property type="match status" value="1"/>
</dbReference>
<dbReference type="Gene3D" id="3.30.460.40">
    <property type="match status" value="1"/>
</dbReference>
<organism evidence="1 2">
    <name type="scientific">Micromonospora parathelypteridis</name>
    <dbReference type="NCBI Taxonomy" id="1839617"/>
    <lineage>
        <taxon>Bacteria</taxon>
        <taxon>Bacillati</taxon>
        <taxon>Actinomycetota</taxon>
        <taxon>Actinomycetes</taxon>
        <taxon>Micromonosporales</taxon>
        <taxon>Micromonosporaceae</taxon>
        <taxon>Micromonospora</taxon>
    </lineage>
</organism>
<dbReference type="Proteomes" id="UP000586947">
    <property type="component" value="Unassembled WGS sequence"/>
</dbReference>
<gene>
    <name evidence="1" type="ORF">HNR20_005404</name>
</gene>
<name>A0A840W9V4_9ACTN</name>
<comment type="caution">
    <text evidence="1">The sequence shown here is derived from an EMBL/GenBank/DDBJ whole genome shotgun (WGS) entry which is preliminary data.</text>
</comment>
<keyword evidence="1" id="KW-0808">Transferase</keyword>
<dbReference type="EMBL" id="JACHDP010000001">
    <property type="protein sequence ID" value="MBB5480899.1"/>
    <property type="molecule type" value="Genomic_DNA"/>
</dbReference>
<accession>A0A840W9V4</accession>
<dbReference type="GO" id="GO:0016740">
    <property type="term" value="F:transferase activity"/>
    <property type="evidence" value="ECO:0007669"/>
    <property type="project" value="UniProtKB-KW"/>
</dbReference>
<dbReference type="InterPro" id="IPR019646">
    <property type="entry name" value="Aminoglyc_AdlTrfase"/>
</dbReference>
<protein>
    <submittedName>
        <fullName evidence="1">Lincosamide nucleotidyltransferase A/C/D/E</fullName>
    </submittedName>
</protein>
<evidence type="ECO:0000313" key="1">
    <source>
        <dbReference type="EMBL" id="MBB5480899.1"/>
    </source>
</evidence>
<keyword evidence="2" id="KW-1185">Reference proteome</keyword>